<gene>
    <name evidence="1" type="ORF">SAMN04488588_1131</name>
</gene>
<keyword evidence="2" id="KW-1185">Reference proteome</keyword>
<protein>
    <recommendedName>
        <fullName evidence="3">Phage portal protein, SPP1 Gp6-like</fullName>
    </recommendedName>
</protein>
<evidence type="ECO:0008006" key="3">
    <source>
        <dbReference type="Google" id="ProtNLM"/>
    </source>
</evidence>
<dbReference type="Proteomes" id="UP000199322">
    <property type="component" value="Unassembled WGS sequence"/>
</dbReference>
<organism evidence="1 2">
    <name type="scientific">Geotoga petraea</name>
    <dbReference type="NCBI Taxonomy" id="28234"/>
    <lineage>
        <taxon>Bacteria</taxon>
        <taxon>Thermotogati</taxon>
        <taxon>Thermotogota</taxon>
        <taxon>Thermotogae</taxon>
        <taxon>Petrotogales</taxon>
        <taxon>Petrotogaceae</taxon>
        <taxon>Geotoga</taxon>
    </lineage>
</organism>
<evidence type="ECO:0000313" key="2">
    <source>
        <dbReference type="Proteomes" id="UP000199322"/>
    </source>
</evidence>
<dbReference type="AlphaFoldDB" id="A0A1G6LSL2"/>
<dbReference type="EMBL" id="FMYV01000004">
    <property type="protein sequence ID" value="SDC46199.1"/>
    <property type="molecule type" value="Genomic_DNA"/>
</dbReference>
<proteinExistence type="predicted"/>
<reference evidence="1 2" key="1">
    <citation type="submission" date="2016-10" db="EMBL/GenBank/DDBJ databases">
        <authorList>
            <person name="de Groot N.N."/>
        </authorList>
    </citation>
    <scope>NUCLEOTIDE SEQUENCE [LARGE SCALE GENOMIC DNA]</scope>
    <source>
        <strain evidence="1 2">WG14</strain>
    </source>
</reference>
<evidence type="ECO:0000313" key="1">
    <source>
        <dbReference type="EMBL" id="SDC46199.1"/>
    </source>
</evidence>
<name>A0A1G6LSL2_9BACT</name>
<accession>A0A1G6LSL2</accession>
<dbReference type="RefSeq" id="WP_091403504.1">
    <property type="nucleotide sequence ID" value="NZ_FMYV01000004.1"/>
</dbReference>
<dbReference type="STRING" id="28234.SAMN04488588_1131"/>
<sequence length="405" mass="47222">MRYHDTIDNKLLLELYKDEFEYDNKSNIALVYNYVPKFILLSIALTMQKKLHLIGEKEKDNQIEDIWKIWEQNNMQTLKYKIALHYFLFKEVNLEAVWEGEDKITGTRIILHDPDSVKIEKLGDQIIKVTINSKELDENGKTVNIKKILTRNTISIQRGEENPEIKDNLYDSIPFVHIENSNYRIKSLIRLQDTENRYEGYLDALFDLHADPILFDDLGEAFRAKELKKETSIKISNDKTKIRKFLHYPRDSKGASMLESNGAMAQRIQEQQDKIWDKIKRLYPEIVLMEMLQSSGNITGVGLDKKLIEITTSINYARGEIKNALEELNELIGWLVNNNKSKTQIDFEDIIPKSFNDIIQEVSKATGLLSKDWQLNRLENNGIINSAEEELKKQKKEVQANPMGW</sequence>